<dbReference type="Proteomes" id="UP000004117">
    <property type="component" value="Unassembled WGS sequence"/>
</dbReference>
<feature type="domain" description="NAD(P)-binding" evidence="1">
    <location>
        <begin position="24"/>
        <end position="207"/>
    </location>
</feature>
<sequence length="223" mass="24456">MSNVTILVLFKNERMIYMKVAVLGATGKEGQLLLAEAKRRGMDVTAIVRNASKITDGTPTIEKDVYQLTTEDIQAFDVLISALGFPNVQDFPKSTQHLIEILTNQKTRLFVVGGAGTLYVDPEHTTQLKDTPSFPAEIQPLASAMGEALNLLKEAQNIHWTYISPAAMFDAEGPATGHYEVAGEELTTNSQGDSYISYADYAVAMLDEVESNAHPNQRISVYQ</sequence>
<dbReference type="CDD" id="cd05244">
    <property type="entry name" value="BVR-B_like_SDR_a"/>
    <property type="match status" value="1"/>
</dbReference>
<dbReference type="PANTHER" id="PTHR43355">
    <property type="entry name" value="FLAVIN REDUCTASE (NADPH)"/>
    <property type="match status" value="1"/>
</dbReference>
<dbReference type="Gene3D" id="3.40.50.720">
    <property type="entry name" value="NAD(P)-binding Rossmann-like Domain"/>
    <property type="match status" value="1"/>
</dbReference>
<dbReference type="PANTHER" id="PTHR43355:SF2">
    <property type="entry name" value="FLAVIN REDUCTASE (NADPH)"/>
    <property type="match status" value="1"/>
</dbReference>
<name>A0AAV3GJ95_ENTFL</name>
<organism evidence="2 3">
    <name type="scientific">Enterococcus faecalis ERV63</name>
    <dbReference type="NCBI Taxonomy" id="1134793"/>
    <lineage>
        <taxon>Bacteria</taxon>
        <taxon>Bacillati</taxon>
        <taxon>Bacillota</taxon>
        <taxon>Bacilli</taxon>
        <taxon>Lactobacillales</taxon>
        <taxon>Enterococcaceae</taxon>
        <taxon>Enterococcus</taxon>
    </lineage>
</organism>
<dbReference type="InterPro" id="IPR051606">
    <property type="entry name" value="Polyketide_Oxido-like"/>
</dbReference>
<dbReference type="InterPro" id="IPR036291">
    <property type="entry name" value="NAD(P)-bd_dom_sf"/>
</dbReference>
<accession>A0AAV3GJ95</accession>
<proteinExistence type="predicted"/>
<evidence type="ECO:0000259" key="1">
    <source>
        <dbReference type="Pfam" id="PF13460"/>
    </source>
</evidence>
<dbReference type="AlphaFoldDB" id="A0AAV3GJ95"/>
<gene>
    <name evidence="2" type="ORF">HMPREF1336_02260</name>
</gene>
<protein>
    <recommendedName>
        <fullName evidence="1">NAD(P)-binding domain-containing protein</fullName>
    </recommendedName>
</protein>
<evidence type="ECO:0000313" key="2">
    <source>
        <dbReference type="EMBL" id="EJV15332.1"/>
    </source>
</evidence>
<dbReference type="Pfam" id="PF13460">
    <property type="entry name" value="NAD_binding_10"/>
    <property type="match status" value="1"/>
</dbReference>
<comment type="caution">
    <text evidence="2">The sequence shown here is derived from an EMBL/GenBank/DDBJ whole genome shotgun (WGS) entry which is preliminary data.</text>
</comment>
<dbReference type="EMBL" id="ALZR01000082">
    <property type="protein sequence ID" value="EJV15332.1"/>
    <property type="molecule type" value="Genomic_DNA"/>
</dbReference>
<reference evidence="2 3" key="1">
    <citation type="submission" date="2012-04" db="EMBL/GenBank/DDBJ databases">
        <authorList>
            <person name="Weinstock G."/>
            <person name="Sodergren E."/>
            <person name="Lobos E.A."/>
            <person name="Fulton L."/>
            <person name="Fulton R."/>
            <person name="Courtney L."/>
            <person name="Fronick C."/>
            <person name="O'Laughlin M."/>
            <person name="Godfrey J."/>
            <person name="Wilson R.M."/>
            <person name="Miner T."/>
            <person name="Farmer C."/>
            <person name="Delehaunty K."/>
            <person name="Cordes M."/>
            <person name="Minx P."/>
            <person name="Tomlinson C."/>
            <person name="Chen J."/>
            <person name="Wollam A."/>
            <person name="Pepin K.H."/>
            <person name="Bhonagiri V."/>
            <person name="Zhang X."/>
            <person name="Suruliraj S."/>
            <person name="Warren W."/>
            <person name="Mitreva M."/>
            <person name="Mardis E.R."/>
            <person name="Wilson R.K."/>
        </authorList>
    </citation>
    <scope>NUCLEOTIDE SEQUENCE [LARGE SCALE GENOMIC DNA]</scope>
    <source>
        <strain evidence="2 3">ERV63</strain>
    </source>
</reference>
<dbReference type="GO" id="GO:0016646">
    <property type="term" value="F:oxidoreductase activity, acting on the CH-NH group of donors, NAD or NADP as acceptor"/>
    <property type="evidence" value="ECO:0007669"/>
    <property type="project" value="TreeGrafter"/>
</dbReference>
<dbReference type="SUPFAM" id="SSF51735">
    <property type="entry name" value="NAD(P)-binding Rossmann-fold domains"/>
    <property type="match status" value="1"/>
</dbReference>
<dbReference type="InterPro" id="IPR016040">
    <property type="entry name" value="NAD(P)-bd_dom"/>
</dbReference>
<evidence type="ECO:0000313" key="3">
    <source>
        <dbReference type="Proteomes" id="UP000004117"/>
    </source>
</evidence>